<evidence type="ECO:0000313" key="2">
    <source>
        <dbReference type="Proteomes" id="UP000295050"/>
    </source>
</evidence>
<dbReference type="RefSeq" id="WP_207904408.1">
    <property type="nucleotide sequence ID" value="NZ_SLXU01000005.1"/>
</dbReference>
<sequence>MATPPEQDIDGGKQRGIFRRQDEVDEVLEELRELIPDYLRKRDTLRQIVAYVAAKREHMEPDEASAARILGNASQAERI</sequence>
<organism evidence="1 2">
    <name type="scientific">Rhodovulum bhavnagarense</name>
    <dbReference type="NCBI Taxonomy" id="992286"/>
    <lineage>
        <taxon>Bacteria</taxon>
        <taxon>Pseudomonadati</taxon>
        <taxon>Pseudomonadota</taxon>
        <taxon>Alphaproteobacteria</taxon>
        <taxon>Rhodobacterales</taxon>
        <taxon>Paracoccaceae</taxon>
        <taxon>Rhodovulum</taxon>
    </lineage>
</organism>
<dbReference type="Proteomes" id="UP000295050">
    <property type="component" value="Unassembled WGS sequence"/>
</dbReference>
<evidence type="ECO:0000313" key="1">
    <source>
        <dbReference type="EMBL" id="TCP61441.1"/>
    </source>
</evidence>
<reference evidence="1 2" key="1">
    <citation type="submission" date="2019-03" db="EMBL/GenBank/DDBJ databases">
        <title>Genomic Encyclopedia of Type Strains, Phase IV (KMG-IV): sequencing the most valuable type-strain genomes for metagenomic binning, comparative biology and taxonomic classification.</title>
        <authorList>
            <person name="Goeker M."/>
        </authorList>
    </citation>
    <scope>NUCLEOTIDE SEQUENCE [LARGE SCALE GENOMIC DNA]</scope>
    <source>
        <strain evidence="1 2">DSM 24766</strain>
    </source>
</reference>
<keyword evidence="2" id="KW-1185">Reference proteome</keyword>
<dbReference type="EMBL" id="SLXU01000005">
    <property type="protein sequence ID" value="TCP61441.1"/>
    <property type="molecule type" value="Genomic_DNA"/>
</dbReference>
<dbReference type="AlphaFoldDB" id="A0A4R2RNQ9"/>
<gene>
    <name evidence="1" type="ORF">EV663_105159</name>
</gene>
<name>A0A4R2RNQ9_9RHOB</name>
<proteinExistence type="predicted"/>
<accession>A0A4R2RNQ9</accession>
<protein>
    <submittedName>
        <fullName evidence="1">Uncharacterized protein</fullName>
    </submittedName>
</protein>
<comment type="caution">
    <text evidence="1">The sequence shown here is derived from an EMBL/GenBank/DDBJ whole genome shotgun (WGS) entry which is preliminary data.</text>
</comment>